<keyword evidence="1" id="KW-0240">DNA-directed RNA polymerase</keyword>
<protein>
    <submittedName>
        <fullName evidence="1">DNA-directed RNA polymerase specialized sigma24 family protein</fullName>
    </submittedName>
</protein>
<sequence length="146" mass="16389">MKRLDTSAPKQSLSSNEQLALYDRYGSLAYGIILQIIPQTHLAQEVLVELFASRYLQACSGQTTNLATCIVRLARARALEAKAQQLPLDAHSEEPTPLQPEDMPELVFDLAFRQGYAPDTIAEQLQIPKAEVMKGFHDYFKSLRQP</sequence>
<accession>A0A840U080</accession>
<keyword evidence="1" id="KW-0804">Transcription</keyword>
<gene>
    <name evidence="1" type="ORF">HNQ92_005115</name>
</gene>
<evidence type="ECO:0000313" key="1">
    <source>
        <dbReference type="EMBL" id="MBB5286953.1"/>
    </source>
</evidence>
<keyword evidence="2" id="KW-1185">Reference proteome</keyword>
<dbReference type="AlphaFoldDB" id="A0A840U080"/>
<dbReference type="GO" id="GO:0000428">
    <property type="term" value="C:DNA-directed RNA polymerase complex"/>
    <property type="evidence" value="ECO:0007669"/>
    <property type="project" value="UniProtKB-KW"/>
</dbReference>
<dbReference type="RefSeq" id="WP_184178571.1">
    <property type="nucleotide sequence ID" value="NZ_JACHGF010000012.1"/>
</dbReference>
<evidence type="ECO:0000313" key="2">
    <source>
        <dbReference type="Proteomes" id="UP000557307"/>
    </source>
</evidence>
<proteinExistence type="predicted"/>
<dbReference type="EMBL" id="JACHGF010000012">
    <property type="protein sequence ID" value="MBB5286953.1"/>
    <property type="molecule type" value="Genomic_DNA"/>
</dbReference>
<organism evidence="1 2">
    <name type="scientific">Rhabdobacter roseus</name>
    <dbReference type="NCBI Taxonomy" id="1655419"/>
    <lineage>
        <taxon>Bacteria</taxon>
        <taxon>Pseudomonadati</taxon>
        <taxon>Bacteroidota</taxon>
        <taxon>Cytophagia</taxon>
        <taxon>Cytophagales</taxon>
        <taxon>Cytophagaceae</taxon>
        <taxon>Rhabdobacter</taxon>
    </lineage>
</organism>
<name>A0A840U080_9BACT</name>
<reference evidence="1 2" key="1">
    <citation type="submission" date="2020-08" db="EMBL/GenBank/DDBJ databases">
        <title>Genomic Encyclopedia of Type Strains, Phase IV (KMG-IV): sequencing the most valuable type-strain genomes for metagenomic binning, comparative biology and taxonomic classification.</title>
        <authorList>
            <person name="Goeker M."/>
        </authorList>
    </citation>
    <scope>NUCLEOTIDE SEQUENCE [LARGE SCALE GENOMIC DNA]</scope>
    <source>
        <strain evidence="1 2">DSM 105074</strain>
    </source>
</reference>
<dbReference type="Proteomes" id="UP000557307">
    <property type="component" value="Unassembled WGS sequence"/>
</dbReference>
<comment type="caution">
    <text evidence="1">The sequence shown here is derived from an EMBL/GenBank/DDBJ whole genome shotgun (WGS) entry which is preliminary data.</text>
</comment>